<evidence type="ECO:0000256" key="9">
    <source>
        <dbReference type="SAM" id="Phobius"/>
    </source>
</evidence>
<evidence type="ECO:0000256" key="1">
    <source>
        <dbReference type="ARBA" id="ARBA00004651"/>
    </source>
</evidence>
<keyword evidence="6 9" id="KW-0472">Membrane</keyword>
<comment type="caution">
    <text evidence="10">The sequence shown here is derived from an EMBL/GenBank/DDBJ whole genome shotgun (WGS) entry which is preliminary data.</text>
</comment>
<evidence type="ECO:0000313" key="10">
    <source>
        <dbReference type="EMBL" id="MBP2402437.1"/>
    </source>
</evidence>
<proteinExistence type="inferred from homology"/>
<accession>A0ABS4Y105</accession>
<dbReference type="Proteomes" id="UP001519291">
    <property type="component" value="Unassembled WGS sequence"/>
</dbReference>
<feature type="region of interest" description="Disordered" evidence="8">
    <location>
        <begin position="392"/>
        <end position="413"/>
    </location>
</feature>
<evidence type="ECO:0000256" key="8">
    <source>
        <dbReference type="SAM" id="MobiDB-lite"/>
    </source>
</evidence>
<evidence type="ECO:0000256" key="4">
    <source>
        <dbReference type="ARBA" id="ARBA00022692"/>
    </source>
</evidence>
<evidence type="ECO:0008006" key="12">
    <source>
        <dbReference type="Google" id="ProtNLM"/>
    </source>
</evidence>
<dbReference type="InterPro" id="IPR018584">
    <property type="entry name" value="GT87"/>
</dbReference>
<evidence type="ECO:0000256" key="7">
    <source>
        <dbReference type="ARBA" id="ARBA00024033"/>
    </source>
</evidence>
<comment type="similarity">
    <text evidence="7">Belongs to the glycosyltransferase 87 family.</text>
</comment>
<name>A0ABS4Y105_9ACTN</name>
<evidence type="ECO:0000313" key="11">
    <source>
        <dbReference type="Proteomes" id="UP001519291"/>
    </source>
</evidence>
<feature type="transmembrane region" description="Helical" evidence="9">
    <location>
        <begin position="260"/>
        <end position="279"/>
    </location>
</feature>
<organism evidence="10 11">
    <name type="scientific">Streptomyces syringium</name>
    <dbReference type="NCBI Taxonomy" id="76729"/>
    <lineage>
        <taxon>Bacteria</taxon>
        <taxon>Bacillati</taxon>
        <taxon>Actinomycetota</taxon>
        <taxon>Actinomycetes</taxon>
        <taxon>Kitasatosporales</taxon>
        <taxon>Streptomycetaceae</taxon>
        <taxon>Streptomyces</taxon>
    </lineage>
</organism>
<feature type="transmembrane region" description="Helical" evidence="9">
    <location>
        <begin position="116"/>
        <end position="134"/>
    </location>
</feature>
<feature type="transmembrane region" description="Helical" evidence="9">
    <location>
        <begin position="83"/>
        <end position="104"/>
    </location>
</feature>
<reference evidence="10 11" key="1">
    <citation type="submission" date="2021-03" db="EMBL/GenBank/DDBJ databases">
        <title>Sequencing the genomes of 1000 actinobacteria strains.</title>
        <authorList>
            <person name="Klenk H.-P."/>
        </authorList>
    </citation>
    <scope>NUCLEOTIDE SEQUENCE [LARGE SCALE GENOMIC DNA]</scope>
    <source>
        <strain evidence="10 11">DSM 41480</strain>
    </source>
</reference>
<feature type="transmembrane region" description="Helical" evidence="9">
    <location>
        <begin position="154"/>
        <end position="177"/>
    </location>
</feature>
<comment type="subcellular location">
    <subcellularLocation>
        <location evidence="1">Cell membrane</location>
        <topology evidence="1">Multi-pass membrane protein</topology>
    </subcellularLocation>
</comment>
<evidence type="ECO:0000256" key="2">
    <source>
        <dbReference type="ARBA" id="ARBA00022475"/>
    </source>
</evidence>
<protein>
    <recommendedName>
        <fullName evidence="12">DUF2029 domain-containing protein</fullName>
    </recommendedName>
</protein>
<keyword evidence="2" id="KW-1003">Cell membrane</keyword>
<dbReference type="Pfam" id="PF09594">
    <property type="entry name" value="GT87"/>
    <property type="match status" value="1"/>
</dbReference>
<feature type="transmembrane region" description="Helical" evidence="9">
    <location>
        <begin position="334"/>
        <end position="356"/>
    </location>
</feature>
<keyword evidence="3" id="KW-0808">Transferase</keyword>
<feature type="transmembrane region" description="Helical" evidence="9">
    <location>
        <begin position="368"/>
        <end position="387"/>
    </location>
</feature>
<keyword evidence="5 9" id="KW-1133">Transmembrane helix</keyword>
<dbReference type="PIRSF" id="PIRSF010361">
    <property type="entry name" value="UCP010361"/>
    <property type="match status" value="1"/>
</dbReference>
<evidence type="ECO:0000256" key="3">
    <source>
        <dbReference type="ARBA" id="ARBA00022679"/>
    </source>
</evidence>
<gene>
    <name evidence="10" type="ORF">JO379_001906</name>
</gene>
<keyword evidence="11" id="KW-1185">Reference proteome</keyword>
<feature type="transmembrane region" description="Helical" evidence="9">
    <location>
        <begin position="189"/>
        <end position="216"/>
    </location>
</feature>
<keyword evidence="4 9" id="KW-0812">Transmembrane</keyword>
<feature type="transmembrane region" description="Helical" evidence="9">
    <location>
        <begin position="7"/>
        <end position="29"/>
    </location>
</feature>
<dbReference type="EMBL" id="JAGIOH010000001">
    <property type="protein sequence ID" value="MBP2402437.1"/>
    <property type="molecule type" value="Genomic_DNA"/>
</dbReference>
<dbReference type="InterPro" id="IPR016570">
    <property type="entry name" value="UCP010361"/>
</dbReference>
<evidence type="ECO:0000256" key="5">
    <source>
        <dbReference type="ARBA" id="ARBA00022989"/>
    </source>
</evidence>
<dbReference type="GeneID" id="91568774"/>
<evidence type="ECO:0000256" key="6">
    <source>
        <dbReference type="ARBA" id="ARBA00023136"/>
    </source>
</evidence>
<sequence length="413" mass="44720">MAGTGLRLSIVVWAVTRAVLLLCVFRVWVLPGSDVGIDIEVIYQGWYGVLKTGTFPLDDVTWQYPPAAALAVLSPGLLPFLDYAPAFFLMCFLADVLVFAMLLFTVRGGRRSRAGVWVWVAGVPLLGPIVYARYDVMVTAVSVAALLAAARPAGARLSGALAGFGALLKVWPVLLLVGTPRGRRTRSAWGAALLTGLVLGLLFAVAMPGALAFLTFQRDRGTEIESLGSLVFHLGRHFGWEGHARLHYGSVEFLGPYVRTMSRLALGLSVLAFGWLLLWRVRARRFTACTPYDAAFAAVLLFTTTSRVISPQYLIWLIGLAAVCMTMRTTRQGLPVALVLLAAPLTQLEFPIWFSHVVASDKLGVTTLTLRNLLLVVATLLSCTRLWRETVTEAGPTGTPEPPAERSSALVAK</sequence>
<dbReference type="RefSeq" id="WP_130877370.1">
    <property type="nucleotide sequence ID" value="NZ_JAGIOH010000001.1"/>
</dbReference>